<dbReference type="Pfam" id="PF24681">
    <property type="entry name" value="Kelch_KLHDC2_KLHL20_DRC7"/>
    <property type="match status" value="2"/>
</dbReference>
<protein>
    <recommendedName>
        <fullName evidence="3">Cadherin domain-containing protein</fullName>
    </recommendedName>
</protein>
<evidence type="ECO:0000313" key="2">
    <source>
        <dbReference type="Proteomes" id="UP001062165"/>
    </source>
</evidence>
<organism evidence="1 2">
    <name type="scientific">Reichenbachiella carrageenanivorans</name>
    <dbReference type="NCBI Taxonomy" id="2979869"/>
    <lineage>
        <taxon>Bacteria</taxon>
        <taxon>Pseudomonadati</taxon>
        <taxon>Bacteroidota</taxon>
        <taxon>Cytophagia</taxon>
        <taxon>Cytophagales</taxon>
        <taxon>Reichenbachiellaceae</taxon>
        <taxon>Reichenbachiella</taxon>
    </lineage>
</organism>
<dbReference type="EMBL" id="CP106735">
    <property type="protein sequence ID" value="UXX79967.1"/>
    <property type="molecule type" value="Genomic_DNA"/>
</dbReference>
<dbReference type="PANTHER" id="PTHR23244">
    <property type="entry name" value="KELCH REPEAT DOMAIN"/>
    <property type="match status" value="1"/>
</dbReference>
<dbReference type="Gene3D" id="2.60.40.60">
    <property type="entry name" value="Cadherins"/>
    <property type="match status" value="2"/>
</dbReference>
<dbReference type="Proteomes" id="UP001062165">
    <property type="component" value="Chromosome"/>
</dbReference>
<gene>
    <name evidence="1" type="ORF">N7E81_02460</name>
</gene>
<name>A0ABY6D1C3_9BACT</name>
<evidence type="ECO:0008006" key="3">
    <source>
        <dbReference type="Google" id="ProtNLM"/>
    </source>
</evidence>
<dbReference type="SUPFAM" id="SSF49313">
    <property type="entry name" value="Cadherin-like"/>
    <property type="match status" value="2"/>
</dbReference>
<evidence type="ECO:0000313" key="1">
    <source>
        <dbReference type="EMBL" id="UXX79967.1"/>
    </source>
</evidence>
<reference evidence="1" key="1">
    <citation type="submission" date="2022-10" db="EMBL/GenBank/DDBJ databases">
        <title>Comparative genomics and taxonomic characterization of three novel marine species of genus Reichenbachiella exhibiting antioxidant and polysaccharide degradation activities.</title>
        <authorList>
            <person name="Muhammad N."/>
            <person name="Lee Y.-J."/>
            <person name="Ko J."/>
            <person name="Kim S.-G."/>
        </authorList>
    </citation>
    <scope>NUCLEOTIDE SEQUENCE</scope>
    <source>
        <strain evidence="1">Wsw4-B4</strain>
    </source>
</reference>
<keyword evidence="2" id="KW-1185">Reference proteome</keyword>
<dbReference type="SUPFAM" id="SSF117281">
    <property type="entry name" value="Kelch motif"/>
    <property type="match status" value="1"/>
</dbReference>
<proteinExistence type="predicted"/>
<dbReference type="InterPro" id="IPR015919">
    <property type="entry name" value="Cadherin-like_sf"/>
</dbReference>
<sequence length="533" mass="57401">MKSIIYITLLALCVMACKEDDLIDGTVDLTDFAITIEENPTPGQVLGSIEKEVTGGAVDFEITSQSPEGAFALDIATGSLTVADATLFDFETNPTLTAVISGTIGEVSDEATVTVTLLDVEAVVTAEDFTLTTDENGEADAVLGTIDATGDEGALGYAISSQSQTGALAIDAVTGQLTIGDPAMFDYELTTELTAVVQVTSGTSSATANVSITLNNVLFDQASVSGTQFSARQLHQAVVFDDKLWVIGGGDEDNLYDEVWYSTDGVAWQQKTIVGTHFSARNQHQVVVFDGKLWVIGGSDDDGAQDDVWSSTDGATWTQVLASTSNALVAGRTQAKSFRFSKRSNHQVVVFDDAMWLIGGESNGNYLNDIYSSTDGISWFGKAPGSAVRSESVVTVFSERTEHELVVFDDEMWLVGGYDDNGDYLDDIWSSPDGTTWAQKTAVGTHFTGRAGHRMLSFDDKLWLIGGREGSTDQNDVWHSTDGTTWVKEGNITGAHFSTRYRHEAVVFNDNIWVIAGYSMSASDYKNDIWTKD</sequence>
<dbReference type="InterPro" id="IPR015915">
    <property type="entry name" value="Kelch-typ_b-propeller"/>
</dbReference>
<dbReference type="CDD" id="cd11304">
    <property type="entry name" value="Cadherin_repeat"/>
    <property type="match status" value="2"/>
</dbReference>
<accession>A0ABY6D1C3</accession>
<dbReference type="Gene3D" id="2.120.10.80">
    <property type="entry name" value="Kelch-type beta propeller"/>
    <property type="match status" value="2"/>
</dbReference>
<dbReference type="RefSeq" id="WP_263051697.1">
    <property type="nucleotide sequence ID" value="NZ_CP106735.1"/>
</dbReference>